<dbReference type="SUPFAM" id="SSF55874">
    <property type="entry name" value="ATPase domain of HSP90 chaperone/DNA topoisomerase II/histidine kinase"/>
    <property type="match status" value="1"/>
</dbReference>
<dbReference type="PANTHER" id="PTHR24421">
    <property type="entry name" value="NITRATE/NITRITE SENSOR PROTEIN NARX-RELATED"/>
    <property type="match status" value="1"/>
</dbReference>
<evidence type="ECO:0000313" key="9">
    <source>
        <dbReference type="Proteomes" id="UP001057481"/>
    </source>
</evidence>
<dbReference type="Pfam" id="PF02518">
    <property type="entry name" value="HATPase_c"/>
    <property type="match status" value="1"/>
</dbReference>
<dbReference type="EMBL" id="JAGMVS010000076">
    <property type="protein sequence ID" value="MCM2438076.1"/>
    <property type="molecule type" value="Genomic_DNA"/>
</dbReference>
<evidence type="ECO:0000256" key="1">
    <source>
        <dbReference type="ARBA" id="ARBA00000085"/>
    </source>
</evidence>
<name>A0ABT0VK84_9LACO</name>
<keyword evidence="9" id="KW-1185">Reference proteome</keyword>
<dbReference type="Proteomes" id="UP001057481">
    <property type="component" value="Unassembled WGS sequence"/>
</dbReference>
<keyword evidence="6" id="KW-0812">Transmembrane</keyword>
<keyword evidence="6" id="KW-1133">Transmembrane helix</keyword>
<gene>
    <name evidence="8" type="ORF">KAK10_09215</name>
</gene>
<evidence type="ECO:0000313" key="8">
    <source>
        <dbReference type="EMBL" id="MCM2438076.1"/>
    </source>
</evidence>
<dbReference type="PROSITE" id="PS50109">
    <property type="entry name" value="HIS_KIN"/>
    <property type="match status" value="1"/>
</dbReference>
<accession>A0ABT0VK84</accession>
<evidence type="ECO:0000256" key="5">
    <source>
        <dbReference type="ARBA" id="ARBA00023012"/>
    </source>
</evidence>
<keyword evidence="6" id="KW-0472">Membrane</keyword>
<dbReference type="InterPro" id="IPR036890">
    <property type="entry name" value="HATPase_C_sf"/>
</dbReference>
<proteinExistence type="predicted"/>
<comment type="catalytic activity">
    <reaction evidence="1">
        <text>ATP + protein L-histidine = ADP + protein N-phospho-L-histidine.</text>
        <dbReference type="EC" id="2.7.13.3"/>
    </reaction>
</comment>
<dbReference type="SMART" id="SM00387">
    <property type="entry name" value="HATPase_c"/>
    <property type="match status" value="1"/>
</dbReference>
<dbReference type="InterPro" id="IPR050482">
    <property type="entry name" value="Sensor_HK_TwoCompSys"/>
</dbReference>
<keyword evidence="4" id="KW-0418">Kinase</keyword>
<dbReference type="Gene3D" id="3.30.565.10">
    <property type="entry name" value="Histidine kinase-like ATPase, C-terminal domain"/>
    <property type="match status" value="1"/>
</dbReference>
<dbReference type="InterPro" id="IPR003594">
    <property type="entry name" value="HATPase_dom"/>
</dbReference>
<dbReference type="PANTHER" id="PTHR24421:SF10">
    <property type="entry name" value="NITRATE_NITRITE SENSOR PROTEIN NARQ"/>
    <property type="match status" value="1"/>
</dbReference>
<feature type="domain" description="Histidine kinase" evidence="7">
    <location>
        <begin position="81"/>
        <end position="170"/>
    </location>
</feature>
<organism evidence="8 9">
    <name type="scientific">Periweissella beninensis</name>
    <dbReference type="NCBI Taxonomy" id="504936"/>
    <lineage>
        <taxon>Bacteria</taxon>
        <taxon>Bacillati</taxon>
        <taxon>Bacillota</taxon>
        <taxon>Bacilli</taxon>
        <taxon>Lactobacillales</taxon>
        <taxon>Lactobacillaceae</taxon>
        <taxon>Periweissella</taxon>
    </lineage>
</organism>
<evidence type="ECO:0000259" key="7">
    <source>
        <dbReference type="PROSITE" id="PS50109"/>
    </source>
</evidence>
<protein>
    <recommendedName>
        <fullName evidence="2">histidine kinase</fullName>
        <ecNumber evidence="2">2.7.13.3</ecNumber>
    </recommendedName>
</protein>
<evidence type="ECO:0000256" key="2">
    <source>
        <dbReference type="ARBA" id="ARBA00012438"/>
    </source>
</evidence>
<evidence type="ECO:0000256" key="6">
    <source>
        <dbReference type="SAM" id="Phobius"/>
    </source>
</evidence>
<keyword evidence="5" id="KW-0902">Two-component regulatory system</keyword>
<dbReference type="CDD" id="cd16917">
    <property type="entry name" value="HATPase_UhpB-NarQ-NarX-like"/>
    <property type="match status" value="1"/>
</dbReference>
<feature type="transmembrane region" description="Helical" evidence="6">
    <location>
        <begin position="20"/>
        <end position="41"/>
    </location>
</feature>
<dbReference type="EC" id="2.7.13.3" evidence="2"/>
<keyword evidence="3" id="KW-0808">Transferase</keyword>
<dbReference type="RefSeq" id="WP_205143985.1">
    <property type="nucleotide sequence ID" value="NZ_JAFBDN010000016.1"/>
</dbReference>
<evidence type="ECO:0000256" key="4">
    <source>
        <dbReference type="ARBA" id="ARBA00022777"/>
    </source>
</evidence>
<reference evidence="8" key="1">
    <citation type="submission" date="2021-04" db="EMBL/GenBank/DDBJ databases">
        <title>Taxonomic assessment of Weissella genus.</title>
        <authorList>
            <person name="Fanelli F."/>
            <person name="Chieffi D."/>
            <person name="Dell'Aquila A."/>
            <person name="Gyu-Sung C."/>
            <person name="Franz C.M.A.P."/>
            <person name="Fusco V."/>
        </authorList>
    </citation>
    <scope>NUCLEOTIDE SEQUENCE</scope>
    <source>
        <strain evidence="8">LMG 25373</strain>
    </source>
</reference>
<dbReference type="InterPro" id="IPR005467">
    <property type="entry name" value="His_kinase_dom"/>
</dbReference>
<sequence>MKKFFNWYAHKLNKHPKTVFGIGIMIAIVIIIAGFGFGGTLSNEAMSISGTPATKAAKIANKHFKNPNNGAQAQLAAAITLSQMLTEILNNVYRHVQSQNVTIVVKVAEDKLKMIVTDFGIGFDQNQEIKKNHYGLSGLKNNIKNLYGTLTINSAVDEGTSIIVEIPLEVAKKGE</sequence>
<comment type="caution">
    <text evidence="8">The sequence shown here is derived from an EMBL/GenBank/DDBJ whole genome shotgun (WGS) entry which is preliminary data.</text>
</comment>
<evidence type="ECO:0000256" key="3">
    <source>
        <dbReference type="ARBA" id="ARBA00022679"/>
    </source>
</evidence>